<accession>A0AC58U381</accession>
<reference evidence="1" key="1">
    <citation type="journal article" date="2014" name="Nat. Commun.">
        <title>The tobacco genome sequence and its comparison with those of tomato and potato.</title>
        <authorList>
            <person name="Sierro N."/>
            <person name="Battey J.N."/>
            <person name="Ouadi S."/>
            <person name="Bakaher N."/>
            <person name="Bovet L."/>
            <person name="Willig A."/>
            <person name="Goepfert S."/>
            <person name="Peitsch M.C."/>
            <person name="Ivanov N.V."/>
        </authorList>
    </citation>
    <scope>NUCLEOTIDE SEQUENCE [LARGE SCALE GENOMIC DNA]</scope>
</reference>
<keyword evidence="1" id="KW-1185">Reference proteome</keyword>
<reference evidence="2" key="2">
    <citation type="submission" date="2025-08" db="UniProtKB">
        <authorList>
            <consortium name="RefSeq"/>
        </authorList>
    </citation>
    <scope>IDENTIFICATION</scope>
    <source>
        <tissue evidence="2">Leaf</tissue>
    </source>
</reference>
<dbReference type="Proteomes" id="UP000790787">
    <property type="component" value="Chromosome 24"/>
</dbReference>
<evidence type="ECO:0000313" key="1">
    <source>
        <dbReference type="Proteomes" id="UP000790787"/>
    </source>
</evidence>
<organism evidence="1 2">
    <name type="scientific">Nicotiana tabacum</name>
    <name type="common">Common tobacco</name>
    <dbReference type="NCBI Taxonomy" id="4097"/>
    <lineage>
        <taxon>Eukaryota</taxon>
        <taxon>Viridiplantae</taxon>
        <taxon>Streptophyta</taxon>
        <taxon>Embryophyta</taxon>
        <taxon>Tracheophyta</taxon>
        <taxon>Spermatophyta</taxon>
        <taxon>Magnoliopsida</taxon>
        <taxon>eudicotyledons</taxon>
        <taxon>Gunneridae</taxon>
        <taxon>Pentapetalae</taxon>
        <taxon>asterids</taxon>
        <taxon>lamiids</taxon>
        <taxon>Solanales</taxon>
        <taxon>Solanaceae</taxon>
        <taxon>Nicotianoideae</taxon>
        <taxon>Nicotianeae</taxon>
        <taxon>Nicotiana</taxon>
    </lineage>
</organism>
<sequence length="472" mass="54195">MVPVAEGQDDKGKAVQSPELNLINFPPLTPIPARNRFEVVSTSRHEEHIPPGDRVKEGNAQRISKAIVPGWSILTNYKDTRNGRIWLLLDTSHFIITGIKDDAQMIHCLVKSRRCDIDCLLTVVYGYNGLEQRRALWDKLQLLSLSIEIPWLIAEDFNAVLYPSDRLSCNPVCYSEIQDFAACLQHTTLTELPWKGDYYTWSNKQPGVDRVSSRLDRVFGSYEWMMSWGHVETNYDLPQISDHAFMLLTLSSSIWTDFSQIVASMWNSHSTQGTLKSVWTRLKDLKLALKALNSRKFRGITQKIEKARIDLRVIQEQISLNCNDDLLDMEKKTLLNLEKWSLIEESVLQQKARARWIQLKDSNSKYFTAVMKDRTQTANSLPAINRSYMKNGPTLSHQQRVYLCTEVTNQDIVESIKAIGDDKAPGIDGFNAVFFKRAWDIINNQITDAIKEFFSTGNIYKETKLHYCYISS</sequence>
<name>A0AC58U381_TOBAC</name>
<evidence type="ECO:0000313" key="2">
    <source>
        <dbReference type="RefSeq" id="XP_075103819.1"/>
    </source>
</evidence>
<proteinExistence type="predicted"/>
<dbReference type="RefSeq" id="XP_075103819.1">
    <property type="nucleotide sequence ID" value="XM_075247718.1"/>
</dbReference>
<protein>
    <submittedName>
        <fullName evidence="2">Uncharacterized protein LOC142178376</fullName>
    </submittedName>
</protein>
<gene>
    <name evidence="2" type="primary">LOC142178376</name>
</gene>